<evidence type="ECO:0000313" key="2">
    <source>
        <dbReference type="EMBL" id="CBZ50257.1"/>
    </source>
</evidence>
<keyword evidence="1" id="KW-0472">Membrane</keyword>
<keyword evidence="1" id="KW-0812">Transmembrane</keyword>
<dbReference type="EMBL" id="FR823383">
    <property type="protein sequence ID" value="CBZ50257.1"/>
    <property type="molecule type" value="Genomic_DNA"/>
</dbReference>
<feature type="transmembrane region" description="Helical" evidence="1">
    <location>
        <begin position="28"/>
        <end position="48"/>
    </location>
</feature>
<dbReference type="eggNOG" id="KOG1315">
    <property type="taxonomic scope" value="Eukaryota"/>
</dbReference>
<dbReference type="GeneID" id="13446321"/>
<gene>
    <name evidence="2" type="ORF">NCLIV_007310</name>
</gene>
<dbReference type="OrthoDB" id="9909019at2759"/>
<dbReference type="VEuPathDB" id="ToxoDB:NCLIV_007310"/>
<feature type="transmembrane region" description="Helical" evidence="1">
    <location>
        <begin position="85"/>
        <end position="108"/>
    </location>
</feature>
<accession>F0V932</accession>
<dbReference type="Proteomes" id="UP000007494">
    <property type="component" value="Chromosome III"/>
</dbReference>
<evidence type="ECO:0000313" key="3">
    <source>
        <dbReference type="Proteomes" id="UP000007494"/>
    </source>
</evidence>
<keyword evidence="1" id="KW-1133">Transmembrane helix</keyword>
<dbReference type="InParanoid" id="F0V932"/>
<evidence type="ECO:0000256" key="1">
    <source>
        <dbReference type="SAM" id="Phobius"/>
    </source>
</evidence>
<proteinExistence type="predicted"/>
<sequence>MLQYHALPLLQLNVPQSMKLVSAYNRGLFELVAVGILTLLFLVSYWLAVITPPGSIPDTEEWSYAAPDVFDIEGLPSVVTQFEKMFMVLFAETLDIFLCALITGFFFFHTHLVCNGMTTIEFCEKQFMRPRMPAQESLWNKGCWRNFKDAFGSNPLMWFLPIGKYASQIPGKPIIDQEMVFILSPRTHGCFTPQFCGKFAPLSR</sequence>
<reference evidence="3" key="1">
    <citation type="journal article" date="2012" name="PLoS Pathog.">
        <title>Comparative genomics of the apicomplexan parasites Toxoplasma gondii and Neospora caninum: Coccidia differing in host range and transmission strategy.</title>
        <authorList>
            <person name="Reid A.J."/>
            <person name="Vermont S.J."/>
            <person name="Cotton J.A."/>
            <person name="Harris D."/>
            <person name="Hill-Cawthorne G.A."/>
            <person name="Konen-Waisman S."/>
            <person name="Latham S.M."/>
            <person name="Mourier T."/>
            <person name="Norton R."/>
            <person name="Quail M.A."/>
            <person name="Sanders M."/>
            <person name="Shanmugam D."/>
            <person name="Sohal A."/>
            <person name="Wasmuth J.D."/>
            <person name="Brunk B."/>
            <person name="Grigg M.E."/>
            <person name="Howard J.C."/>
            <person name="Parkinson J."/>
            <person name="Roos D.S."/>
            <person name="Trees A.J."/>
            <person name="Berriman M."/>
            <person name="Pain A."/>
            <person name="Wastling J.M."/>
        </authorList>
    </citation>
    <scope>NUCLEOTIDE SEQUENCE [LARGE SCALE GENOMIC DNA]</scope>
    <source>
        <strain evidence="3">Liverpool</strain>
    </source>
</reference>
<protein>
    <submittedName>
        <fullName evidence="2">Putative zinc finger DHHC domain-containing protein</fullName>
    </submittedName>
</protein>
<keyword evidence="3" id="KW-1185">Reference proteome</keyword>
<organism evidence="2 3">
    <name type="scientific">Neospora caninum (strain Liverpool)</name>
    <dbReference type="NCBI Taxonomy" id="572307"/>
    <lineage>
        <taxon>Eukaryota</taxon>
        <taxon>Sar</taxon>
        <taxon>Alveolata</taxon>
        <taxon>Apicomplexa</taxon>
        <taxon>Conoidasida</taxon>
        <taxon>Coccidia</taxon>
        <taxon>Eucoccidiorida</taxon>
        <taxon>Eimeriorina</taxon>
        <taxon>Sarcocystidae</taxon>
        <taxon>Neospora</taxon>
    </lineage>
</organism>
<dbReference type="AlphaFoldDB" id="F0V932"/>
<dbReference type="RefSeq" id="XP_003880291.1">
    <property type="nucleotide sequence ID" value="XM_003880242.1"/>
</dbReference>
<name>F0V932_NEOCL</name>